<dbReference type="GO" id="GO:0050178">
    <property type="term" value="F:phenylpyruvate tautomerase activity"/>
    <property type="evidence" value="ECO:0007669"/>
    <property type="project" value="UniProtKB-EC"/>
</dbReference>
<dbReference type="GO" id="GO:0005125">
    <property type="term" value="F:cytokine activity"/>
    <property type="evidence" value="ECO:0007669"/>
    <property type="project" value="UniProtKB-KW"/>
</dbReference>
<evidence type="ECO:0000256" key="2">
    <source>
        <dbReference type="ARBA" id="ARBA00022514"/>
    </source>
</evidence>
<organism evidence="12 13">
    <name type="scientific">Solemya velesiana gill symbiont</name>
    <dbReference type="NCBI Taxonomy" id="1918948"/>
    <lineage>
        <taxon>Bacteria</taxon>
        <taxon>Pseudomonadati</taxon>
        <taxon>Pseudomonadota</taxon>
        <taxon>Gammaproteobacteria</taxon>
        <taxon>sulfur-oxidizing symbionts</taxon>
    </lineage>
</organism>
<comment type="subcellular location">
    <subcellularLocation>
        <location evidence="1">Secreted</location>
    </subcellularLocation>
</comment>
<evidence type="ECO:0000256" key="4">
    <source>
        <dbReference type="ARBA" id="ARBA00023235"/>
    </source>
</evidence>
<dbReference type="GO" id="GO:0005615">
    <property type="term" value="C:extracellular space"/>
    <property type="evidence" value="ECO:0007669"/>
    <property type="project" value="UniProtKB-KW"/>
</dbReference>
<evidence type="ECO:0000256" key="1">
    <source>
        <dbReference type="ARBA" id="ARBA00004613"/>
    </source>
</evidence>
<evidence type="ECO:0000256" key="7">
    <source>
        <dbReference type="ARBA" id="ARBA00038932"/>
    </source>
</evidence>
<keyword evidence="3" id="KW-0964">Secreted</keyword>
<dbReference type="EC" id="5.3.3.12" evidence="7"/>
<evidence type="ECO:0000313" key="13">
    <source>
        <dbReference type="Proteomes" id="UP000190896"/>
    </source>
</evidence>
<accession>A0A1T2KR94</accession>
<dbReference type="OrthoDB" id="5769863at2"/>
<comment type="catalytic activity">
    <reaction evidence="6">
        <text>L-dopachrome = 5,6-dihydroxyindole-2-carboxylate</text>
        <dbReference type="Rhea" id="RHEA:13041"/>
        <dbReference type="ChEBI" id="CHEBI:16875"/>
        <dbReference type="ChEBI" id="CHEBI:57509"/>
        <dbReference type="EC" id="5.3.3.12"/>
    </reaction>
</comment>
<evidence type="ECO:0000256" key="5">
    <source>
        <dbReference type="ARBA" id="ARBA00036735"/>
    </source>
</evidence>
<protein>
    <recommendedName>
        <fullName evidence="11">L-dopachrome isomerase</fullName>
        <ecNumber evidence="8">5.3.2.1</ecNumber>
        <ecNumber evidence="7">5.3.3.12</ecNumber>
    </recommendedName>
    <alternativeName>
        <fullName evidence="9">L-dopachrome tautomerase</fullName>
    </alternativeName>
    <alternativeName>
        <fullName evidence="10">Phenylpyruvate tautomerase</fullName>
    </alternativeName>
</protein>
<name>A0A1T2KR94_9GAMM</name>
<evidence type="ECO:0000313" key="12">
    <source>
        <dbReference type="EMBL" id="OOZ35378.1"/>
    </source>
</evidence>
<evidence type="ECO:0000256" key="3">
    <source>
        <dbReference type="ARBA" id="ARBA00022525"/>
    </source>
</evidence>
<comment type="catalytic activity">
    <reaction evidence="5">
        <text>3-phenylpyruvate = enol-phenylpyruvate</text>
        <dbReference type="Rhea" id="RHEA:17097"/>
        <dbReference type="ChEBI" id="CHEBI:16815"/>
        <dbReference type="ChEBI" id="CHEBI:18005"/>
        <dbReference type="EC" id="5.3.2.1"/>
    </reaction>
</comment>
<dbReference type="AlphaFoldDB" id="A0A1T2KR94"/>
<dbReference type="Proteomes" id="UP000190896">
    <property type="component" value="Unassembled WGS sequence"/>
</dbReference>
<dbReference type="PANTHER" id="PTHR11954:SF6">
    <property type="entry name" value="MACROPHAGE MIGRATION INHIBITORY FACTOR"/>
    <property type="match status" value="1"/>
</dbReference>
<dbReference type="EC" id="5.3.2.1" evidence="8"/>
<proteinExistence type="predicted"/>
<evidence type="ECO:0000256" key="9">
    <source>
        <dbReference type="ARBA" id="ARBA00041631"/>
    </source>
</evidence>
<evidence type="ECO:0000256" key="10">
    <source>
        <dbReference type="ARBA" id="ARBA00041912"/>
    </source>
</evidence>
<dbReference type="EMBL" id="MPRJ01000095">
    <property type="protein sequence ID" value="OOZ35378.1"/>
    <property type="molecule type" value="Genomic_DNA"/>
</dbReference>
<dbReference type="InterPro" id="IPR001398">
    <property type="entry name" value="Macrophage_inhib_fac"/>
</dbReference>
<evidence type="ECO:0000256" key="11">
    <source>
        <dbReference type="ARBA" id="ARBA00042730"/>
    </source>
</evidence>
<evidence type="ECO:0000256" key="8">
    <source>
        <dbReference type="ARBA" id="ARBA00039086"/>
    </source>
</evidence>
<keyword evidence="4" id="KW-0413">Isomerase</keyword>
<reference evidence="12 13" key="1">
    <citation type="submission" date="2016-11" db="EMBL/GenBank/DDBJ databases">
        <title>Mixed transmission modes and dynamic genome evolution in an obligate animal-bacterial symbiosis.</title>
        <authorList>
            <person name="Russell S.L."/>
            <person name="Corbett-Detig R.B."/>
            <person name="Cavanaugh C.M."/>
        </authorList>
    </citation>
    <scope>NUCLEOTIDE SEQUENCE [LARGE SCALE GENOMIC DNA]</scope>
    <source>
        <strain evidence="12">Se-Cadez</strain>
    </source>
</reference>
<dbReference type="PANTHER" id="PTHR11954">
    <property type="entry name" value="D-DOPACHROME DECARBOXYLASE"/>
    <property type="match status" value="1"/>
</dbReference>
<keyword evidence="2" id="KW-0202">Cytokine</keyword>
<dbReference type="Gene3D" id="3.30.429.10">
    <property type="entry name" value="Macrophage Migration Inhibitory Factor"/>
    <property type="match status" value="1"/>
</dbReference>
<sequence length="116" mass="12723">MPVLIIRTYTSVEEARHGDILAQASATTARALGKPEQYVMVGLETGQPMLFAGNDAPLAYLELKSIGPPGDQTKEISATLCEFVEQQLGIPKNRTYIEFADAARNMFGWNGSTFER</sequence>
<keyword evidence="13" id="KW-1185">Reference proteome</keyword>
<gene>
    <name evidence="12" type="ORF">BOW51_11475</name>
</gene>
<dbReference type="RefSeq" id="WP_078488146.1">
    <property type="nucleotide sequence ID" value="NZ_MPRJ01000095.1"/>
</dbReference>
<dbReference type="InterPro" id="IPR014347">
    <property type="entry name" value="Tautomerase/MIF_sf"/>
</dbReference>
<dbReference type="GO" id="GO:0004167">
    <property type="term" value="F:dopachrome isomerase activity"/>
    <property type="evidence" value="ECO:0007669"/>
    <property type="project" value="UniProtKB-EC"/>
</dbReference>
<dbReference type="Pfam" id="PF01187">
    <property type="entry name" value="MIF"/>
    <property type="match status" value="1"/>
</dbReference>
<evidence type="ECO:0000256" key="6">
    <source>
        <dbReference type="ARBA" id="ARBA00036823"/>
    </source>
</evidence>
<dbReference type="SUPFAM" id="SSF55331">
    <property type="entry name" value="Tautomerase/MIF"/>
    <property type="match status" value="1"/>
</dbReference>
<comment type="caution">
    <text evidence="12">The sequence shown here is derived from an EMBL/GenBank/DDBJ whole genome shotgun (WGS) entry which is preliminary data.</text>
</comment>